<gene>
    <name evidence="1" type="ORF">EV148_101250</name>
</gene>
<organism evidence="1 2">
    <name type="scientific">Dokdonella fugitiva</name>
    <dbReference type="NCBI Taxonomy" id="328517"/>
    <lineage>
        <taxon>Bacteria</taxon>
        <taxon>Pseudomonadati</taxon>
        <taxon>Pseudomonadota</taxon>
        <taxon>Gammaproteobacteria</taxon>
        <taxon>Lysobacterales</taxon>
        <taxon>Rhodanobacteraceae</taxon>
        <taxon>Dokdonella</taxon>
    </lineage>
</organism>
<dbReference type="AlphaFoldDB" id="A0A4R2IDY0"/>
<evidence type="ECO:0000313" key="2">
    <source>
        <dbReference type="Proteomes" id="UP000294862"/>
    </source>
</evidence>
<keyword evidence="2" id="KW-1185">Reference proteome</keyword>
<comment type="caution">
    <text evidence="1">The sequence shown here is derived from an EMBL/GenBank/DDBJ whole genome shotgun (WGS) entry which is preliminary data.</text>
</comment>
<proteinExistence type="predicted"/>
<evidence type="ECO:0000313" key="1">
    <source>
        <dbReference type="EMBL" id="TCO42843.1"/>
    </source>
</evidence>
<dbReference type="RefSeq" id="WP_131992280.1">
    <property type="nucleotide sequence ID" value="NZ_JACGXM010000001.1"/>
</dbReference>
<accession>A0A4R2IDY0</accession>
<name>A0A4R2IDY0_9GAMM</name>
<dbReference type="EMBL" id="SLWQ01000001">
    <property type="protein sequence ID" value="TCO42843.1"/>
    <property type="molecule type" value="Genomic_DNA"/>
</dbReference>
<sequence>MFREQSYEPLGDTLAWQHAASAPRAAALDAEYAFTDRTGELTPVYREIARRIAREAFTRHVSTLGDALR</sequence>
<protein>
    <submittedName>
        <fullName evidence="1">Uncharacterized protein</fullName>
    </submittedName>
</protein>
<reference evidence="1 2" key="1">
    <citation type="journal article" date="2015" name="Stand. Genomic Sci.">
        <title>Genomic Encyclopedia of Bacterial and Archaeal Type Strains, Phase III: the genomes of soil and plant-associated and newly described type strains.</title>
        <authorList>
            <person name="Whitman W.B."/>
            <person name="Woyke T."/>
            <person name="Klenk H.P."/>
            <person name="Zhou Y."/>
            <person name="Lilburn T.G."/>
            <person name="Beck B.J."/>
            <person name="De Vos P."/>
            <person name="Vandamme P."/>
            <person name="Eisen J.A."/>
            <person name="Garrity G."/>
            <person name="Hugenholtz P."/>
            <person name="Kyrpides N.C."/>
        </authorList>
    </citation>
    <scope>NUCLEOTIDE SEQUENCE [LARGE SCALE GENOMIC DNA]</scope>
    <source>
        <strain evidence="1 2">A3</strain>
    </source>
</reference>
<dbReference type="Proteomes" id="UP000294862">
    <property type="component" value="Unassembled WGS sequence"/>
</dbReference>